<evidence type="ECO:0000313" key="1">
    <source>
        <dbReference type="EMBL" id="MDN5217003.1"/>
    </source>
</evidence>
<evidence type="ECO:0000313" key="2">
    <source>
        <dbReference type="Proteomes" id="UP001172083"/>
    </source>
</evidence>
<accession>A0ABT8LGS4</accession>
<reference evidence="1" key="1">
    <citation type="submission" date="2023-06" db="EMBL/GenBank/DDBJ databases">
        <title>Genomic of Agaribacillus aureum.</title>
        <authorList>
            <person name="Wang G."/>
        </authorList>
    </citation>
    <scope>NUCLEOTIDE SEQUENCE</scope>
    <source>
        <strain evidence="1">BMA12</strain>
    </source>
</reference>
<organism evidence="1 2">
    <name type="scientific">Agaribacillus aureus</name>
    <dbReference type="NCBI Taxonomy" id="3051825"/>
    <lineage>
        <taxon>Bacteria</taxon>
        <taxon>Pseudomonadati</taxon>
        <taxon>Bacteroidota</taxon>
        <taxon>Cytophagia</taxon>
        <taxon>Cytophagales</taxon>
        <taxon>Splendidivirgaceae</taxon>
        <taxon>Agaribacillus</taxon>
    </lineage>
</organism>
<dbReference type="EMBL" id="JAUJEB010000012">
    <property type="protein sequence ID" value="MDN5217003.1"/>
    <property type="molecule type" value="Genomic_DNA"/>
</dbReference>
<evidence type="ECO:0008006" key="3">
    <source>
        <dbReference type="Google" id="ProtNLM"/>
    </source>
</evidence>
<protein>
    <recommendedName>
        <fullName evidence="3">Porin</fullName>
    </recommendedName>
</protein>
<dbReference type="Proteomes" id="UP001172083">
    <property type="component" value="Unassembled WGS sequence"/>
</dbReference>
<proteinExistence type="predicted"/>
<dbReference type="Pfam" id="PF20230">
    <property type="entry name" value="DUF6588"/>
    <property type="match status" value="1"/>
</dbReference>
<dbReference type="RefSeq" id="WP_346762341.1">
    <property type="nucleotide sequence ID" value="NZ_JAUJEB010000012.1"/>
</dbReference>
<gene>
    <name evidence="1" type="ORF">QQ020_33340</name>
</gene>
<keyword evidence="2" id="KW-1185">Reference proteome</keyword>
<dbReference type="InterPro" id="IPR046495">
    <property type="entry name" value="DUF6588"/>
</dbReference>
<name>A0ABT8LGS4_9BACT</name>
<sequence>MKILIGSGIPGFLDRGMASLSQLMNTKNHVRHIPMVAALLMATITAGAQDLEDFVGSYTGENGKGFMQPLADAFGANMNSGLYHSAKIDSGFQLYIGVVTTTALIADNQKTFTATTEGLFDPETTADAPTIFGAVEGTTVEGVAGTTYNFPGGFDLNILPLAIPQLHIGNLFGTEATFRYIAVDLGDNFGKLNVFGWGVRHSISQYFNRASVDIAVGYFQETFDVGDIVEAKSSLIGIQASKDVGVVTFFGGLGFEDASLDISYEYDDGETVETIAFDLEGSNSVRFTAGLTLRLGVIRINTNINLADQTVFAAGLGFQF</sequence>
<comment type="caution">
    <text evidence="1">The sequence shown here is derived from an EMBL/GenBank/DDBJ whole genome shotgun (WGS) entry which is preliminary data.</text>
</comment>